<evidence type="ECO:0000256" key="4">
    <source>
        <dbReference type="SAM" id="MobiDB-lite"/>
    </source>
</evidence>
<evidence type="ECO:0000256" key="1">
    <source>
        <dbReference type="ARBA" id="ARBA00022734"/>
    </source>
</evidence>
<keyword evidence="5" id="KW-0732">Signal</keyword>
<dbReference type="PROSITE" id="PS00615">
    <property type="entry name" value="C_TYPE_LECTIN_1"/>
    <property type="match status" value="1"/>
</dbReference>
<name>A0A6P5A8J1_BRABE</name>
<dbReference type="FunFam" id="3.10.100.10:FF:000103">
    <property type="entry name" value="Uncharacterized protein"/>
    <property type="match status" value="1"/>
</dbReference>
<dbReference type="InterPro" id="IPR016187">
    <property type="entry name" value="CTDL_fold"/>
</dbReference>
<protein>
    <submittedName>
        <fullName evidence="8">C-type lectin domain family 4 member M-like</fullName>
    </submittedName>
</protein>
<dbReference type="OrthoDB" id="441660at2759"/>
<feature type="signal peptide" evidence="5">
    <location>
        <begin position="1"/>
        <end position="18"/>
    </location>
</feature>
<dbReference type="GO" id="GO:0030246">
    <property type="term" value="F:carbohydrate binding"/>
    <property type="evidence" value="ECO:0007669"/>
    <property type="project" value="UniProtKB-KW"/>
</dbReference>
<keyword evidence="1" id="KW-0430">Lectin</keyword>
<keyword evidence="2" id="KW-1015">Disulfide bond</keyword>
<proteinExistence type="predicted"/>
<feature type="region of interest" description="Disordered" evidence="4">
    <location>
        <begin position="73"/>
        <end position="101"/>
    </location>
</feature>
<dbReference type="SMART" id="SM00034">
    <property type="entry name" value="CLECT"/>
    <property type="match status" value="1"/>
</dbReference>
<dbReference type="Proteomes" id="UP000515135">
    <property type="component" value="Unplaced"/>
</dbReference>
<accession>A0A6P5A8J1</accession>
<dbReference type="KEGG" id="bbel:109481498"/>
<evidence type="ECO:0000313" key="8">
    <source>
        <dbReference type="RefSeq" id="XP_019639637.1"/>
    </source>
</evidence>
<dbReference type="InterPro" id="IPR018378">
    <property type="entry name" value="C-type_lectin_CS"/>
</dbReference>
<evidence type="ECO:0000256" key="3">
    <source>
        <dbReference type="SAM" id="Coils"/>
    </source>
</evidence>
<evidence type="ECO:0000256" key="5">
    <source>
        <dbReference type="SAM" id="SignalP"/>
    </source>
</evidence>
<dbReference type="InterPro" id="IPR051663">
    <property type="entry name" value="CLec_Tetranectin-domain"/>
</dbReference>
<keyword evidence="3" id="KW-0175">Coiled coil</keyword>
<reference evidence="8" key="1">
    <citation type="submission" date="2025-08" db="UniProtKB">
        <authorList>
            <consortium name="RefSeq"/>
        </authorList>
    </citation>
    <scope>IDENTIFICATION</scope>
    <source>
        <tissue evidence="8">Gonad</tissue>
    </source>
</reference>
<dbReference type="InterPro" id="IPR016186">
    <property type="entry name" value="C-type_lectin-like/link_sf"/>
</dbReference>
<feature type="compositionally biased region" description="Low complexity" evidence="4">
    <location>
        <begin position="73"/>
        <end position="85"/>
    </location>
</feature>
<gene>
    <name evidence="8" type="primary">LOC109481498</name>
</gene>
<organism evidence="7 8">
    <name type="scientific">Branchiostoma belcheri</name>
    <name type="common">Amphioxus</name>
    <dbReference type="NCBI Taxonomy" id="7741"/>
    <lineage>
        <taxon>Eukaryota</taxon>
        <taxon>Metazoa</taxon>
        <taxon>Chordata</taxon>
        <taxon>Cephalochordata</taxon>
        <taxon>Leptocardii</taxon>
        <taxon>Amphioxiformes</taxon>
        <taxon>Branchiostomatidae</taxon>
        <taxon>Branchiostoma</taxon>
    </lineage>
</organism>
<dbReference type="SUPFAM" id="SSF56436">
    <property type="entry name" value="C-type lectin-like"/>
    <property type="match status" value="1"/>
</dbReference>
<evidence type="ECO:0000313" key="7">
    <source>
        <dbReference type="Proteomes" id="UP000515135"/>
    </source>
</evidence>
<evidence type="ECO:0000259" key="6">
    <source>
        <dbReference type="PROSITE" id="PS50041"/>
    </source>
</evidence>
<dbReference type="AlphaFoldDB" id="A0A6P5A8J1"/>
<dbReference type="RefSeq" id="XP_019639637.1">
    <property type="nucleotide sequence ID" value="XM_019784078.1"/>
</dbReference>
<keyword evidence="7" id="KW-1185">Reference proteome</keyword>
<feature type="coiled-coil region" evidence="3">
    <location>
        <begin position="157"/>
        <end position="215"/>
    </location>
</feature>
<dbReference type="PROSITE" id="PS50041">
    <property type="entry name" value="C_TYPE_LECTIN_2"/>
    <property type="match status" value="1"/>
</dbReference>
<dbReference type="PANTHER" id="PTHR22799:SF6">
    <property type="entry name" value="C-TYPE LECTIN DOMAIN FAMILY 4 MEMBER M-LIKE"/>
    <property type="match status" value="1"/>
</dbReference>
<dbReference type="Pfam" id="PF00059">
    <property type="entry name" value="Lectin_C"/>
    <property type="match status" value="1"/>
</dbReference>
<dbReference type="InterPro" id="IPR001304">
    <property type="entry name" value="C-type_lectin-like"/>
</dbReference>
<dbReference type="CDD" id="cd00037">
    <property type="entry name" value="CLECT"/>
    <property type="match status" value="1"/>
</dbReference>
<sequence length="439" mass="48444">MGVLTVIILPVLLTVVAAEAGKLGAAEAGQGATEAGKLGTAEAGKLGTAVADQGAAEAGQGAAEAGKLGAAEAGQGAAEAGQGAAEAKKGQEQAEEPPLSHIPDTIKAMLSEGKPNQEQAEEPPLSHIPDTIKAMLSEGKPNNKERIMDSEAPQGALKRHRDNLRQLSATVQALQRDQDALKRDQDALKRNQDALKRDQHDMRRLSTTVDDLKRDQHDMRRLSTIVDDLKRDQHDMRRLPTIVDALKRNYHDIRRLSTTVDALKRELDNEKRRHKIGQTLTSCPRSYTMWRGTCYKAFNKRKSFDKAAAACRADGGTLAMPRDAGTDAFLISLYKSVSDHWNFWIGLHDQREEGRFEWVDRSALGPYSSWSPGEPNNFFGMQDCVCYSAKPSEKDKWDDQPCFMLNYFICQAAPGDRRDSHHYCTTALRPSAVKLTRKT</sequence>
<dbReference type="Gene3D" id="1.20.1480.30">
    <property type="entry name" value="Designed four-helix bundle protein"/>
    <property type="match status" value="1"/>
</dbReference>
<feature type="chain" id="PRO_5028470283" evidence="5">
    <location>
        <begin position="19"/>
        <end position="439"/>
    </location>
</feature>
<dbReference type="GeneID" id="109481498"/>
<dbReference type="Gene3D" id="3.10.100.10">
    <property type="entry name" value="Mannose-Binding Protein A, subunit A"/>
    <property type="match status" value="1"/>
</dbReference>
<dbReference type="PANTHER" id="PTHR22799">
    <property type="entry name" value="TETRANECTIN-RELATED"/>
    <property type="match status" value="1"/>
</dbReference>
<evidence type="ECO:0000256" key="2">
    <source>
        <dbReference type="ARBA" id="ARBA00023157"/>
    </source>
</evidence>
<feature type="domain" description="C-type lectin" evidence="6">
    <location>
        <begin position="290"/>
        <end position="411"/>
    </location>
</feature>